<gene>
    <name evidence="2" type="ORF">CALVIDRAFT_600789</name>
</gene>
<evidence type="ECO:0000256" key="1">
    <source>
        <dbReference type="SAM" id="MobiDB-lite"/>
    </source>
</evidence>
<name>A0A167J897_CALVF</name>
<feature type="compositionally biased region" description="Basic residues" evidence="1">
    <location>
        <begin position="178"/>
        <end position="194"/>
    </location>
</feature>
<dbReference type="STRING" id="1330018.A0A167J897"/>
<protein>
    <submittedName>
        <fullName evidence="2">Uncharacterized protein</fullName>
    </submittedName>
</protein>
<organism evidence="2 3">
    <name type="scientific">Calocera viscosa (strain TUFC12733)</name>
    <dbReference type="NCBI Taxonomy" id="1330018"/>
    <lineage>
        <taxon>Eukaryota</taxon>
        <taxon>Fungi</taxon>
        <taxon>Dikarya</taxon>
        <taxon>Basidiomycota</taxon>
        <taxon>Agaricomycotina</taxon>
        <taxon>Dacrymycetes</taxon>
        <taxon>Dacrymycetales</taxon>
        <taxon>Dacrymycetaceae</taxon>
        <taxon>Calocera</taxon>
    </lineage>
</organism>
<sequence>MELELEQELEMENTLVFAGESSGSEMGKGFPSAAGSGSGQGQGQGMDTPFETSGLWRELEGMLGGIGPVGSVGEEEGRAGKGERQAKGEKDGKEEEGQSAYIPVFGPALAAALARNAPPQPRTPSTGSSLHKDVKDVLQGLTWSDEEWEDEPEEEEEEEEDGQTPVVERTGRLFARPTLRRSQRSVRRRPTRRL</sequence>
<feature type="compositionally biased region" description="Low complexity" evidence="1">
    <location>
        <begin position="107"/>
        <end position="117"/>
    </location>
</feature>
<evidence type="ECO:0000313" key="3">
    <source>
        <dbReference type="Proteomes" id="UP000076738"/>
    </source>
</evidence>
<dbReference type="AlphaFoldDB" id="A0A167J897"/>
<accession>A0A167J897</accession>
<feature type="region of interest" description="Disordered" evidence="1">
    <location>
        <begin position="20"/>
        <end position="194"/>
    </location>
</feature>
<evidence type="ECO:0000313" key="2">
    <source>
        <dbReference type="EMBL" id="KZO93338.1"/>
    </source>
</evidence>
<feature type="compositionally biased region" description="Basic and acidic residues" evidence="1">
    <location>
        <begin position="75"/>
        <end position="96"/>
    </location>
</feature>
<dbReference type="Proteomes" id="UP000076738">
    <property type="component" value="Unassembled WGS sequence"/>
</dbReference>
<dbReference type="EMBL" id="KV417302">
    <property type="protein sequence ID" value="KZO93338.1"/>
    <property type="molecule type" value="Genomic_DNA"/>
</dbReference>
<reference evidence="2 3" key="1">
    <citation type="journal article" date="2016" name="Mol. Biol. Evol.">
        <title>Comparative Genomics of Early-Diverging Mushroom-Forming Fungi Provides Insights into the Origins of Lignocellulose Decay Capabilities.</title>
        <authorList>
            <person name="Nagy L.G."/>
            <person name="Riley R."/>
            <person name="Tritt A."/>
            <person name="Adam C."/>
            <person name="Daum C."/>
            <person name="Floudas D."/>
            <person name="Sun H."/>
            <person name="Yadav J.S."/>
            <person name="Pangilinan J."/>
            <person name="Larsson K.H."/>
            <person name="Matsuura K."/>
            <person name="Barry K."/>
            <person name="Labutti K."/>
            <person name="Kuo R."/>
            <person name="Ohm R.A."/>
            <person name="Bhattacharya S.S."/>
            <person name="Shirouzu T."/>
            <person name="Yoshinaga Y."/>
            <person name="Martin F.M."/>
            <person name="Grigoriev I.V."/>
            <person name="Hibbett D.S."/>
        </authorList>
    </citation>
    <scope>NUCLEOTIDE SEQUENCE [LARGE SCALE GENOMIC DNA]</scope>
    <source>
        <strain evidence="2 3">TUFC12733</strain>
    </source>
</reference>
<keyword evidence="3" id="KW-1185">Reference proteome</keyword>
<feature type="compositionally biased region" description="Acidic residues" evidence="1">
    <location>
        <begin position="144"/>
        <end position="162"/>
    </location>
</feature>
<proteinExistence type="predicted"/>